<reference evidence="1 2" key="1">
    <citation type="journal article" date="2021" name="Front. Genet.">
        <title>Chromosome-Level Genome Assembly Reveals Significant Gene Expansion in the Toll and IMD Signaling Pathways of Dendrolimus kikuchii.</title>
        <authorList>
            <person name="Zhou J."/>
            <person name="Wu P."/>
            <person name="Xiong Z."/>
            <person name="Liu N."/>
            <person name="Zhao N."/>
            <person name="Ji M."/>
            <person name="Qiu Y."/>
            <person name="Yang B."/>
        </authorList>
    </citation>
    <scope>NUCLEOTIDE SEQUENCE [LARGE SCALE GENOMIC DNA]</scope>
    <source>
        <strain evidence="1">Ann1</strain>
    </source>
</reference>
<evidence type="ECO:0000313" key="2">
    <source>
        <dbReference type="Proteomes" id="UP000824533"/>
    </source>
</evidence>
<organism evidence="1 2">
    <name type="scientific">Dendrolimus kikuchii</name>
    <dbReference type="NCBI Taxonomy" id="765133"/>
    <lineage>
        <taxon>Eukaryota</taxon>
        <taxon>Metazoa</taxon>
        <taxon>Ecdysozoa</taxon>
        <taxon>Arthropoda</taxon>
        <taxon>Hexapoda</taxon>
        <taxon>Insecta</taxon>
        <taxon>Pterygota</taxon>
        <taxon>Neoptera</taxon>
        <taxon>Endopterygota</taxon>
        <taxon>Lepidoptera</taxon>
        <taxon>Glossata</taxon>
        <taxon>Ditrysia</taxon>
        <taxon>Bombycoidea</taxon>
        <taxon>Lasiocampidae</taxon>
        <taxon>Dendrolimus</taxon>
    </lineage>
</organism>
<protein>
    <submittedName>
        <fullName evidence="1">Uncharacterized protein</fullName>
    </submittedName>
</protein>
<sequence length="359" mass="40288">MSLLTYTKSVLFAAKDCINIKGPLRTLMSKQLVYSEFGDPLHVVKFRESHVPPLGSQDVLVRMLAAPVNPADINTIQGKNLSLPRLPCIPGDEGVGEVVEIGHHVCTVKPGDRVVLTSRHLGTWRYYGVYNERNIHIVSPNLPLPEAAMLTIAPCMAYRMLRDFKDMKHGQTVIQNAANSPCGQSVIQLCKAWDINTYNIVASHCDYEAVKSHLLRLGATAVHTLEEAEELCASTTSLKRPILALNCLGGRYEDVMLKLLERNGVIIYYGCAYNLPMAKKFLRCDCKFCKFHLSDWDTKATPVQKDVMLKDIVQLMVIGKFKAPLYEPVELKNYVHAFRNTVHCEAFSTVNYVFDFTLP</sequence>
<comment type="caution">
    <text evidence="1">The sequence shown here is derived from an EMBL/GenBank/DDBJ whole genome shotgun (WGS) entry which is preliminary data.</text>
</comment>
<gene>
    <name evidence="1" type="ORF">K1T71_009759</name>
</gene>
<keyword evidence="2" id="KW-1185">Reference proteome</keyword>
<name>A0ACC1CSX3_9NEOP</name>
<dbReference type="Proteomes" id="UP000824533">
    <property type="component" value="Linkage Group LG17"/>
</dbReference>
<dbReference type="EMBL" id="CM034403">
    <property type="protein sequence ID" value="KAJ0174651.1"/>
    <property type="molecule type" value="Genomic_DNA"/>
</dbReference>
<evidence type="ECO:0000313" key="1">
    <source>
        <dbReference type="EMBL" id="KAJ0174651.1"/>
    </source>
</evidence>
<proteinExistence type="predicted"/>
<accession>A0ACC1CSX3</accession>